<gene>
    <name evidence="1" type="ORF">NC653_028684</name>
</gene>
<protein>
    <submittedName>
        <fullName evidence="1">Uncharacterized protein</fullName>
    </submittedName>
</protein>
<evidence type="ECO:0000313" key="2">
    <source>
        <dbReference type="Proteomes" id="UP001164929"/>
    </source>
</evidence>
<comment type="caution">
    <text evidence="1">The sequence shown here is derived from an EMBL/GenBank/DDBJ whole genome shotgun (WGS) entry which is preliminary data.</text>
</comment>
<dbReference type="EMBL" id="JAQIZT010000012">
    <property type="protein sequence ID" value="KAJ6976604.1"/>
    <property type="molecule type" value="Genomic_DNA"/>
</dbReference>
<organism evidence="1 2">
    <name type="scientific">Populus alba x Populus x berolinensis</name>
    <dbReference type="NCBI Taxonomy" id="444605"/>
    <lineage>
        <taxon>Eukaryota</taxon>
        <taxon>Viridiplantae</taxon>
        <taxon>Streptophyta</taxon>
        <taxon>Embryophyta</taxon>
        <taxon>Tracheophyta</taxon>
        <taxon>Spermatophyta</taxon>
        <taxon>Magnoliopsida</taxon>
        <taxon>eudicotyledons</taxon>
        <taxon>Gunneridae</taxon>
        <taxon>Pentapetalae</taxon>
        <taxon>rosids</taxon>
        <taxon>fabids</taxon>
        <taxon>Malpighiales</taxon>
        <taxon>Salicaceae</taxon>
        <taxon>Saliceae</taxon>
        <taxon>Populus</taxon>
    </lineage>
</organism>
<proteinExistence type="predicted"/>
<accession>A0AAD6M1G0</accession>
<evidence type="ECO:0000313" key="1">
    <source>
        <dbReference type="EMBL" id="KAJ6976604.1"/>
    </source>
</evidence>
<sequence length="263" mass="29345">MVSFVTLPPERGNRIRGLKLKLTITSNPGNYSVLFHLFINMNLFQIPQFNLEQCVSHAHDYQYLKPNCMQLCAYTQFTRVVAEPNRAVKLKPLSSFLLQTTNTSPTKLQSLATPFATLSIHKKPTLVNLSKASRFLGPVGFSLTKLLVQYSCLDLPAVLQIEVGELFSFSETFCQTCCAYYVQIHTFPCSLSFLVASRLMCSLFGEMGFNEKENGFLAGFDEKAKLLIDRGITQENNLLRENSGGDEDAAGIVLRKLPAIVTV</sequence>
<dbReference type="Proteomes" id="UP001164929">
    <property type="component" value="Chromosome 12"/>
</dbReference>
<dbReference type="AlphaFoldDB" id="A0AAD6M1G0"/>
<keyword evidence="2" id="KW-1185">Reference proteome</keyword>
<name>A0AAD6M1G0_9ROSI</name>
<reference evidence="1" key="1">
    <citation type="journal article" date="2023" name="Mol. Ecol. Resour.">
        <title>Chromosome-level genome assembly of a triploid poplar Populus alba 'Berolinensis'.</title>
        <authorList>
            <person name="Chen S."/>
            <person name="Yu Y."/>
            <person name="Wang X."/>
            <person name="Wang S."/>
            <person name="Zhang T."/>
            <person name="Zhou Y."/>
            <person name="He R."/>
            <person name="Meng N."/>
            <person name="Wang Y."/>
            <person name="Liu W."/>
            <person name="Liu Z."/>
            <person name="Liu J."/>
            <person name="Guo Q."/>
            <person name="Huang H."/>
            <person name="Sederoff R.R."/>
            <person name="Wang G."/>
            <person name="Qu G."/>
            <person name="Chen S."/>
        </authorList>
    </citation>
    <scope>NUCLEOTIDE SEQUENCE</scope>
    <source>
        <strain evidence="1">SC-2020</strain>
    </source>
</reference>